<dbReference type="Proteomes" id="UP000632289">
    <property type="component" value="Unassembled WGS sequence"/>
</dbReference>
<evidence type="ECO:0000313" key="2">
    <source>
        <dbReference type="EMBL" id="MBD3932260.1"/>
    </source>
</evidence>
<dbReference type="RefSeq" id="WP_191209846.1">
    <property type="nucleotide sequence ID" value="NZ_JACXYU010000005.1"/>
</dbReference>
<proteinExistence type="predicted"/>
<dbReference type="AlphaFoldDB" id="A0A927EYD4"/>
<evidence type="ECO:0000256" key="1">
    <source>
        <dbReference type="SAM" id="SignalP"/>
    </source>
</evidence>
<keyword evidence="1" id="KW-0732">Signal</keyword>
<feature type="signal peptide" evidence="1">
    <location>
        <begin position="1"/>
        <end position="27"/>
    </location>
</feature>
<evidence type="ECO:0008006" key="4">
    <source>
        <dbReference type="Google" id="ProtNLM"/>
    </source>
</evidence>
<reference evidence="2" key="1">
    <citation type="submission" date="2020-09" db="EMBL/GenBank/DDBJ databases">
        <title>Secondary metabolite and genome analysis of marine Streptomyces chumphonensis KK1-2T.</title>
        <authorList>
            <person name="Phongsopitanun W."/>
            <person name="Kanchanasin P."/>
            <person name="Pittayakhajonwut P."/>
            <person name="Suwanborirux K."/>
            <person name="Tanasupawat S."/>
        </authorList>
    </citation>
    <scope>NUCLEOTIDE SEQUENCE</scope>
    <source>
        <strain evidence="2">KK1-2</strain>
    </source>
</reference>
<sequence>MRRKAAVRRLVATVVGLAVLASGCAASIDPDALPGRYRDETGGEVRLEPDGTFSVTAVSTNDSSGPADFSGTWEFHDSDMTTDFVYLSVEDGGLGRIAGIQLYTEDQETVYFRHDVDGPPTTVLHKVDTP</sequence>
<dbReference type="PROSITE" id="PS51257">
    <property type="entry name" value="PROKAR_LIPOPROTEIN"/>
    <property type="match status" value="1"/>
</dbReference>
<name>A0A927EYD4_9ACTN</name>
<dbReference type="EMBL" id="JACXYU010000005">
    <property type="protein sequence ID" value="MBD3932260.1"/>
    <property type="molecule type" value="Genomic_DNA"/>
</dbReference>
<evidence type="ECO:0000313" key="3">
    <source>
        <dbReference type="Proteomes" id="UP000632289"/>
    </source>
</evidence>
<organism evidence="2 3">
    <name type="scientific">Streptomyces chumphonensis</name>
    <dbReference type="NCBI Taxonomy" id="1214925"/>
    <lineage>
        <taxon>Bacteria</taxon>
        <taxon>Bacillati</taxon>
        <taxon>Actinomycetota</taxon>
        <taxon>Actinomycetes</taxon>
        <taxon>Kitasatosporales</taxon>
        <taxon>Streptomycetaceae</taxon>
        <taxon>Streptomyces</taxon>
    </lineage>
</organism>
<feature type="chain" id="PRO_5037231853" description="Secreted protein" evidence="1">
    <location>
        <begin position="28"/>
        <end position="130"/>
    </location>
</feature>
<protein>
    <recommendedName>
        <fullName evidence="4">Secreted protein</fullName>
    </recommendedName>
</protein>
<accession>A0A927EYD4</accession>
<keyword evidence="3" id="KW-1185">Reference proteome</keyword>
<gene>
    <name evidence="2" type="ORF">IF129_11935</name>
</gene>
<comment type="caution">
    <text evidence="2">The sequence shown here is derived from an EMBL/GenBank/DDBJ whole genome shotgun (WGS) entry which is preliminary data.</text>
</comment>